<protein>
    <recommendedName>
        <fullName evidence="4">Glycosyltransferase RgtA/B/C/D-like domain-containing protein</fullName>
    </recommendedName>
</protein>
<feature type="transmembrane region" description="Helical" evidence="1">
    <location>
        <begin position="278"/>
        <end position="298"/>
    </location>
</feature>
<keyword evidence="1" id="KW-0812">Transmembrane</keyword>
<feature type="transmembrane region" description="Helical" evidence="1">
    <location>
        <begin position="169"/>
        <end position="200"/>
    </location>
</feature>
<evidence type="ECO:0008006" key="4">
    <source>
        <dbReference type="Google" id="ProtNLM"/>
    </source>
</evidence>
<dbReference type="EMBL" id="MHKK01000035">
    <property type="protein sequence ID" value="OGY89409.1"/>
    <property type="molecule type" value="Genomic_DNA"/>
</dbReference>
<name>A0A1G2BLJ0_9BACT</name>
<feature type="transmembrane region" description="Helical" evidence="1">
    <location>
        <begin position="16"/>
        <end position="34"/>
    </location>
</feature>
<evidence type="ECO:0000256" key="1">
    <source>
        <dbReference type="SAM" id="Phobius"/>
    </source>
</evidence>
<feature type="transmembrane region" description="Helical" evidence="1">
    <location>
        <begin position="98"/>
        <end position="116"/>
    </location>
</feature>
<organism evidence="2 3">
    <name type="scientific">Candidatus Komeilibacteria bacterium RIFCSPHIGHO2_01_FULL_52_14</name>
    <dbReference type="NCBI Taxonomy" id="1798549"/>
    <lineage>
        <taxon>Bacteria</taxon>
        <taxon>Candidatus Komeiliibacteriota</taxon>
    </lineage>
</organism>
<evidence type="ECO:0000313" key="2">
    <source>
        <dbReference type="EMBL" id="OGY89409.1"/>
    </source>
</evidence>
<comment type="caution">
    <text evidence="2">The sequence shown here is derived from an EMBL/GenBank/DDBJ whole genome shotgun (WGS) entry which is preliminary data.</text>
</comment>
<keyword evidence="1" id="KW-0472">Membrane</keyword>
<dbReference type="Proteomes" id="UP000177817">
    <property type="component" value="Unassembled WGS sequence"/>
</dbReference>
<keyword evidence="1" id="KW-1133">Transmembrane helix</keyword>
<proteinExistence type="predicted"/>
<accession>A0A1G2BLJ0</accession>
<sequence length="528" mass="59720">MITLRAFGTYLERSRLDYVLFFVFVFAVLTYIQYSPVIGDPDGFYHAKMAEFLAKGQIVHEMPWLQFTTLAASFTDHHFLYHVLLIPFVIFGKPLLGVKLATVFFSSAFFVVFYALLKRLHLAAPLTYTLLLLGTSSFVFRLSLVKANSVSLIVLMVGIFALFERRPMLLALCGAVYVWLYGGWPVIWVAAAVFCITDAVISRSGVSRSVRSRPHGARSWWALLAALGGGTVLGIVLNPYWPSNLAFYWQQIWQIAILNKGAEVVVGGEWSSLSPKEFGAFFPYQLLAFLPACAMLVVRPSQATRRSWQLFFLAVVAALFAVKSRRYVELAAPLLLLSASSFWRDMFPAGTLVEWWTRGKIIFARGADQLILALVAMLLTFIVLPMGFAQQIIMAHEELSHGVRLTRYAGASAWLRGNTPEGSIVFHSDWDDWPMLFFFNDHNRYLVGLDPTFMYNYSPSLYHRWATLTRDGTDDDPIGFISKELGSQYVVIEKDHTALQKTVSTNVYTHLEYEDSEVWIYKIGTETT</sequence>
<feature type="transmembrane region" description="Helical" evidence="1">
    <location>
        <begin position="369"/>
        <end position="388"/>
    </location>
</feature>
<feature type="transmembrane region" description="Helical" evidence="1">
    <location>
        <begin position="220"/>
        <end position="241"/>
    </location>
</feature>
<evidence type="ECO:0000313" key="3">
    <source>
        <dbReference type="Proteomes" id="UP000177817"/>
    </source>
</evidence>
<gene>
    <name evidence="2" type="ORF">A2677_00825</name>
</gene>
<feature type="transmembrane region" description="Helical" evidence="1">
    <location>
        <begin position="147"/>
        <end position="163"/>
    </location>
</feature>
<dbReference type="AlphaFoldDB" id="A0A1G2BLJ0"/>
<reference evidence="2 3" key="1">
    <citation type="journal article" date="2016" name="Nat. Commun.">
        <title>Thousands of microbial genomes shed light on interconnected biogeochemical processes in an aquifer system.</title>
        <authorList>
            <person name="Anantharaman K."/>
            <person name="Brown C.T."/>
            <person name="Hug L.A."/>
            <person name="Sharon I."/>
            <person name="Castelle C.J."/>
            <person name="Probst A.J."/>
            <person name="Thomas B.C."/>
            <person name="Singh A."/>
            <person name="Wilkins M.J."/>
            <person name="Karaoz U."/>
            <person name="Brodie E.L."/>
            <person name="Williams K.H."/>
            <person name="Hubbard S.S."/>
            <person name="Banfield J.F."/>
        </authorList>
    </citation>
    <scope>NUCLEOTIDE SEQUENCE [LARGE SCALE GENOMIC DNA]</scope>
</reference>